<sequence>MLRGRRKRFVAEDLSAAAFGDTGESSVPSRGADVARSLSAADAAERSKGFCFGTSRTKSPADYLGFDGDPSESSTAICSHCEKAIPTSNIDLHYAHCSRFFEKCTICGDMIPKKHAKEHYLNTHAPVPCSLCGEEIELEVLALHKRENCPQRIVTCEYCDFLLPAVDLSKHQEVCGNRPEYCDLCNKYIRRHELNDHEILLHSNSHYIAESSRNWRIPQREQGVPRRPGCNSSKRPTTVPAAGVGYGDGFSSCSSGDLRRRWLLAVFDDGDRPAPTIVILSFLLPSSYSLHFDFSRFGPNTQNIGYYGDAFSSNQVIELTKSQLDVPIDGSVGRAIYSQPVRLWDSQTQRLTNFTTHFSFIIKALNSSSYGNGLAFFLAANGSFIPPASGSGEMGLFSSNSRTNATENQLVAVEFDSYMNEWDPSADHIGINVNSIVSKANVTWRSSIKNGATANAWEGSWRYTKFFHGTLILHWR</sequence>
<accession>A0ACC2M4V9</accession>
<organism evidence="1 2">
    <name type="scientific">Persea americana</name>
    <name type="common">Avocado</name>
    <dbReference type="NCBI Taxonomy" id="3435"/>
    <lineage>
        <taxon>Eukaryota</taxon>
        <taxon>Viridiplantae</taxon>
        <taxon>Streptophyta</taxon>
        <taxon>Embryophyta</taxon>
        <taxon>Tracheophyta</taxon>
        <taxon>Spermatophyta</taxon>
        <taxon>Magnoliopsida</taxon>
        <taxon>Magnoliidae</taxon>
        <taxon>Laurales</taxon>
        <taxon>Lauraceae</taxon>
        <taxon>Persea</taxon>
    </lineage>
</organism>
<dbReference type="EMBL" id="CM056813">
    <property type="protein sequence ID" value="KAJ8640498.1"/>
    <property type="molecule type" value="Genomic_DNA"/>
</dbReference>
<dbReference type="Proteomes" id="UP001234297">
    <property type="component" value="Chromosome 5"/>
</dbReference>
<gene>
    <name evidence="1" type="ORF">MRB53_017192</name>
</gene>
<reference evidence="1 2" key="1">
    <citation type="journal article" date="2022" name="Hortic Res">
        <title>A haplotype resolved chromosomal level avocado genome allows analysis of novel avocado genes.</title>
        <authorList>
            <person name="Nath O."/>
            <person name="Fletcher S.J."/>
            <person name="Hayward A."/>
            <person name="Shaw L.M."/>
            <person name="Masouleh A.K."/>
            <person name="Furtado A."/>
            <person name="Henry R.J."/>
            <person name="Mitter N."/>
        </authorList>
    </citation>
    <scope>NUCLEOTIDE SEQUENCE [LARGE SCALE GENOMIC DNA]</scope>
    <source>
        <strain evidence="2">cv. Hass</strain>
    </source>
</reference>
<evidence type="ECO:0000313" key="1">
    <source>
        <dbReference type="EMBL" id="KAJ8640498.1"/>
    </source>
</evidence>
<evidence type="ECO:0000313" key="2">
    <source>
        <dbReference type="Proteomes" id="UP001234297"/>
    </source>
</evidence>
<comment type="caution">
    <text evidence="1">The sequence shown here is derived from an EMBL/GenBank/DDBJ whole genome shotgun (WGS) entry which is preliminary data.</text>
</comment>
<proteinExistence type="predicted"/>
<protein>
    <submittedName>
        <fullName evidence="1">Uncharacterized protein</fullName>
    </submittedName>
</protein>
<keyword evidence="2" id="KW-1185">Reference proteome</keyword>
<name>A0ACC2M4V9_PERAE</name>